<keyword evidence="2" id="KW-0560">Oxidoreductase</keyword>
<dbReference type="Proteomes" id="UP000787672">
    <property type="component" value="Unassembled WGS sequence"/>
</dbReference>
<evidence type="ECO:0000256" key="2">
    <source>
        <dbReference type="ARBA" id="ARBA00023002"/>
    </source>
</evidence>
<dbReference type="PANTHER" id="PTHR43673:SF10">
    <property type="entry name" value="NADH DEHYDROGENASE_NAD(P)H NITROREDUCTASE XCC3605-RELATED"/>
    <property type="match status" value="1"/>
</dbReference>
<comment type="similarity">
    <text evidence="1">Belongs to the nitroreductase family.</text>
</comment>
<dbReference type="PANTHER" id="PTHR43673">
    <property type="entry name" value="NAD(P)H NITROREDUCTASE YDGI-RELATED"/>
    <property type="match status" value="1"/>
</dbReference>
<name>A0ABS6FC72_9FIRM</name>
<evidence type="ECO:0000259" key="3">
    <source>
        <dbReference type="Pfam" id="PF00881"/>
    </source>
</evidence>
<organism evidence="4 5">
    <name type="scientific">Dysosmobacter acutus</name>
    <dbReference type="NCBI Taxonomy" id="2841504"/>
    <lineage>
        <taxon>Bacteria</taxon>
        <taxon>Bacillati</taxon>
        <taxon>Bacillota</taxon>
        <taxon>Clostridia</taxon>
        <taxon>Eubacteriales</taxon>
        <taxon>Oscillospiraceae</taxon>
        <taxon>Dysosmobacter</taxon>
    </lineage>
</organism>
<comment type="caution">
    <text evidence="4">The sequence shown here is derived from an EMBL/GenBank/DDBJ whole genome shotgun (WGS) entry which is preliminary data.</text>
</comment>
<dbReference type="RefSeq" id="WP_216633205.1">
    <property type="nucleotide sequence ID" value="NZ_JAHLQN010000001.1"/>
</dbReference>
<proteinExistence type="inferred from homology"/>
<dbReference type="CDD" id="cd02062">
    <property type="entry name" value="Nitro_FMN_reductase"/>
    <property type="match status" value="1"/>
</dbReference>
<accession>A0ABS6FC72</accession>
<dbReference type="InterPro" id="IPR029479">
    <property type="entry name" value="Nitroreductase"/>
</dbReference>
<evidence type="ECO:0000313" key="5">
    <source>
        <dbReference type="Proteomes" id="UP000787672"/>
    </source>
</evidence>
<sequence>MDIEAAIKNRRSVRNYLSKKVAISELERIVDMARYAPTSSNSQAWKFQIVTDDAYLKDIVTFSAGIWKKPPAILAISMDRDIALKRTGKQALEETIYYDAGIAAYAASLEAQALGLGSCIIASFNKKAVAALLAIEPPLEPMLMLTLGYFMGEVKMPAKRGLNEVLDMRLAKE</sequence>
<evidence type="ECO:0000256" key="1">
    <source>
        <dbReference type="ARBA" id="ARBA00007118"/>
    </source>
</evidence>
<evidence type="ECO:0000313" key="4">
    <source>
        <dbReference type="EMBL" id="MBU5627885.1"/>
    </source>
</evidence>
<dbReference type="Pfam" id="PF00881">
    <property type="entry name" value="Nitroreductase"/>
    <property type="match status" value="1"/>
</dbReference>
<dbReference type="EMBL" id="JAHLQN010000001">
    <property type="protein sequence ID" value="MBU5627885.1"/>
    <property type="molecule type" value="Genomic_DNA"/>
</dbReference>
<keyword evidence="5" id="KW-1185">Reference proteome</keyword>
<protein>
    <submittedName>
        <fullName evidence="4">Nitroreductase family protein</fullName>
    </submittedName>
</protein>
<reference evidence="4 5" key="1">
    <citation type="submission" date="2021-06" db="EMBL/GenBank/DDBJ databases">
        <authorList>
            <person name="Sun Q."/>
            <person name="Li D."/>
        </authorList>
    </citation>
    <scope>NUCLEOTIDE SEQUENCE [LARGE SCALE GENOMIC DNA]</scope>
    <source>
        <strain evidence="4 5">MSJ-2</strain>
    </source>
</reference>
<feature type="domain" description="Nitroreductase" evidence="3">
    <location>
        <begin position="7"/>
        <end position="81"/>
    </location>
</feature>
<gene>
    <name evidence="4" type="ORF">KQI82_13315</name>
</gene>